<comment type="similarity">
    <text evidence="1">Belongs to the transposase 8 family.</text>
</comment>
<dbReference type="EMBL" id="MABE01000270">
    <property type="protein sequence ID" value="OUS40693.1"/>
    <property type="molecule type" value="Genomic_DNA"/>
</dbReference>
<dbReference type="InterPro" id="IPR009057">
    <property type="entry name" value="Homeodomain-like_sf"/>
</dbReference>
<organism evidence="2 3">
    <name type="scientific">Oleispira antarctica</name>
    <dbReference type="NCBI Taxonomy" id="188908"/>
    <lineage>
        <taxon>Bacteria</taxon>
        <taxon>Pseudomonadati</taxon>
        <taxon>Pseudomonadota</taxon>
        <taxon>Gammaproteobacteria</taxon>
        <taxon>Oceanospirillales</taxon>
        <taxon>Oceanospirillaceae</taxon>
        <taxon>Oleispira</taxon>
    </lineage>
</organism>
<proteinExistence type="inferred from homology"/>
<dbReference type="PANTHER" id="PTHR33215">
    <property type="entry name" value="PROTEIN DISTAL ANTENNA"/>
    <property type="match status" value="1"/>
</dbReference>
<dbReference type="Gene3D" id="1.10.10.60">
    <property type="entry name" value="Homeodomain-like"/>
    <property type="match status" value="1"/>
</dbReference>
<dbReference type="AlphaFoldDB" id="A0A1Y5HY18"/>
<dbReference type="GO" id="GO:0003677">
    <property type="term" value="F:DNA binding"/>
    <property type="evidence" value="ECO:0007669"/>
    <property type="project" value="InterPro"/>
</dbReference>
<dbReference type="GO" id="GO:0004803">
    <property type="term" value="F:transposase activity"/>
    <property type="evidence" value="ECO:0007669"/>
    <property type="project" value="InterPro"/>
</dbReference>
<protein>
    <recommendedName>
        <fullName evidence="4">Transposase</fullName>
    </recommendedName>
</protein>
<dbReference type="PANTHER" id="PTHR33215:SF12">
    <property type="entry name" value="TRANSPOSASE INSN FOR INSERTION SEQUENCE ELEMENT IS911A-RELATED"/>
    <property type="match status" value="1"/>
</dbReference>
<dbReference type="InterPro" id="IPR051839">
    <property type="entry name" value="RD_transcriptional_regulator"/>
</dbReference>
<evidence type="ECO:0000313" key="2">
    <source>
        <dbReference type="EMBL" id="OUS40693.1"/>
    </source>
</evidence>
<sequence>MSRPKRPNFKPEFRLEVAQLVLDKGYSIREAADAMDVGKSTVDKWVRQLKQERGGISPSASPMTPDQIKIRELEKKIRYIEEEKEILKKATALLLSDSMRNSR</sequence>
<evidence type="ECO:0008006" key="4">
    <source>
        <dbReference type="Google" id="ProtNLM"/>
    </source>
</evidence>
<dbReference type="Pfam" id="PF01527">
    <property type="entry name" value="HTH_Tnp_1"/>
    <property type="match status" value="1"/>
</dbReference>
<gene>
    <name evidence="2" type="ORF">A9R00_04725</name>
</gene>
<evidence type="ECO:0000256" key="1">
    <source>
        <dbReference type="ARBA" id="ARBA00009964"/>
    </source>
</evidence>
<dbReference type="InterPro" id="IPR002514">
    <property type="entry name" value="Transposase_8"/>
</dbReference>
<dbReference type="SUPFAM" id="SSF46689">
    <property type="entry name" value="Homeodomain-like"/>
    <property type="match status" value="1"/>
</dbReference>
<accession>A0A1Y5HY18</accession>
<name>A0A1Y5HY18_OLEAN</name>
<comment type="caution">
    <text evidence="2">The sequence shown here is derived from an EMBL/GenBank/DDBJ whole genome shotgun (WGS) entry which is preliminary data.</text>
</comment>
<reference evidence="3" key="1">
    <citation type="journal article" date="2017" name="Proc. Natl. Acad. Sci. U.S.A.">
        <title>Simulation of Deepwater Horizon oil plume reveals substrate specialization within a complex community of hydrocarbon degraders.</title>
        <authorList>
            <person name="Hu P."/>
            <person name="Dubinsky E.A."/>
            <person name="Probst A.J."/>
            <person name="Wang J."/>
            <person name="Sieber C.M.K."/>
            <person name="Tom L.M."/>
            <person name="Gardinali P."/>
            <person name="Banfield J.F."/>
            <person name="Atlas R.M."/>
            <person name="Andersen G.L."/>
        </authorList>
    </citation>
    <scope>NUCLEOTIDE SEQUENCE [LARGE SCALE GENOMIC DNA]</scope>
</reference>
<dbReference type="GO" id="GO:0006313">
    <property type="term" value="P:DNA transposition"/>
    <property type="evidence" value="ECO:0007669"/>
    <property type="project" value="InterPro"/>
</dbReference>
<evidence type="ECO:0000313" key="3">
    <source>
        <dbReference type="Proteomes" id="UP000227088"/>
    </source>
</evidence>
<dbReference type="Proteomes" id="UP000227088">
    <property type="component" value="Unassembled WGS sequence"/>
</dbReference>